<comment type="caution">
    <text evidence="3">The sequence shown here is derived from an EMBL/GenBank/DDBJ whole genome shotgun (WGS) entry which is preliminary data.</text>
</comment>
<dbReference type="Pfam" id="PF22099">
    <property type="entry name" value="MRS2-like"/>
    <property type="match status" value="1"/>
</dbReference>
<dbReference type="Gene3D" id="2.40.128.330">
    <property type="match status" value="1"/>
</dbReference>
<dbReference type="AlphaFoldDB" id="A0A200Q1Y0"/>
<feature type="region of interest" description="Disordered" evidence="2">
    <location>
        <begin position="1"/>
        <end position="28"/>
    </location>
</feature>
<dbReference type="Proteomes" id="UP000195402">
    <property type="component" value="Unassembled WGS sequence"/>
</dbReference>
<feature type="region of interest" description="Disordered" evidence="2">
    <location>
        <begin position="127"/>
        <end position="170"/>
    </location>
</feature>
<feature type="compositionally biased region" description="Polar residues" evidence="2">
    <location>
        <begin position="156"/>
        <end position="165"/>
    </location>
</feature>
<accession>A0A200Q1Y0</accession>
<organism evidence="3 4">
    <name type="scientific">Macleaya cordata</name>
    <name type="common">Five-seeded plume-poppy</name>
    <name type="synonym">Bocconia cordata</name>
    <dbReference type="NCBI Taxonomy" id="56857"/>
    <lineage>
        <taxon>Eukaryota</taxon>
        <taxon>Viridiplantae</taxon>
        <taxon>Streptophyta</taxon>
        <taxon>Embryophyta</taxon>
        <taxon>Tracheophyta</taxon>
        <taxon>Spermatophyta</taxon>
        <taxon>Magnoliopsida</taxon>
        <taxon>Ranunculales</taxon>
        <taxon>Papaveraceae</taxon>
        <taxon>Papaveroideae</taxon>
        <taxon>Macleaya</taxon>
    </lineage>
</organism>
<evidence type="ECO:0000256" key="1">
    <source>
        <dbReference type="ARBA" id="ARBA00007535"/>
    </source>
</evidence>
<evidence type="ECO:0000313" key="4">
    <source>
        <dbReference type="Proteomes" id="UP000195402"/>
    </source>
</evidence>
<dbReference type="GO" id="GO:0015095">
    <property type="term" value="F:magnesium ion transmembrane transporter activity"/>
    <property type="evidence" value="ECO:0007669"/>
    <property type="project" value="TreeGrafter"/>
</dbReference>
<dbReference type="PANTHER" id="PTHR13890">
    <property type="entry name" value="RNA SPLICING PROTEIN MRS2, MITOCHONDRIAL"/>
    <property type="match status" value="1"/>
</dbReference>
<name>A0A200Q1Y0_MACCD</name>
<comment type="similarity">
    <text evidence="1">Belongs to the CorA metal ion transporter (MIT) (TC 1.A.35.5) family.</text>
</comment>
<feature type="compositionally biased region" description="Low complexity" evidence="2">
    <location>
        <begin position="1"/>
        <end position="11"/>
    </location>
</feature>
<gene>
    <name evidence="3" type="ORF">BVC80_1717g17</name>
</gene>
<dbReference type="OMA" id="NSIRPHP"/>
<dbReference type="OrthoDB" id="10251508at2759"/>
<keyword evidence="4" id="KW-1185">Reference proteome</keyword>
<dbReference type="InParanoid" id="A0A200Q1Y0"/>
<proteinExistence type="inferred from homology"/>
<dbReference type="FunFam" id="2.40.128.330:FF:000001">
    <property type="entry name" value="Magnesium transporter MRS2-1"/>
    <property type="match status" value="1"/>
</dbReference>
<sequence>MDRGTTTSTAPLPQPPPQARRKGGGAGGGGIIRRTWLVVSGSSGKSHVEEVGKNPIMRRTGLPARDLRILDPILSYPSTILGRERAIVVNLEHIKAIITATEVLVLNFKDPAVVPFVRDLEDKVSANSIRPHPPHAAATGESPKFSVTNHEKASHQLHNSSSQNPNDDDIVQILGDGSGSPKDVLDVPKFGGPKVLPFEFKALEVCLESVCRCLETEG</sequence>
<dbReference type="PANTHER" id="PTHR13890:SF29">
    <property type="entry name" value="MAGNESIUM TRANSPORTER MRS2-F"/>
    <property type="match status" value="1"/>
</dbReference>
<protein>
    <submittedName>
        <fullName evidence="3">Magnesium transporter MRS2/LPE10</fullName>
    </submittedName>
</protein>
<dbReference type="EMBL" id="MVGT01003301">
    <property type="protein sequence ID" value="OVA04456.1"/>
    <property type="molecule type" value="Genomic_DNA"/>
</dbReference>
<reference evidence="3 4" key="1">
    <citation type="journal article" date="2017" name="Mol. Plant">
        <title>The Genome of Medicinal Plant Macleaya cordata Provides New Insights into Benzylisoquinoline Alkaloids Metabolism.</title>
        <authorList>
            <person name="Liu X."/>
            <person name="Liu Y."/>
            <person name="Huang P."/>
            <person name="Ma Y."/>
            <person name="Qing Z."/>
            <person name="Tang Q."/>
            <person name="Cao H."/>
            <person name="Cheng P."/>
            <person name="Zheng Y."/>
            <person name="Yuan Z."/>
            <person name="Zhou Y."/>
            <person name="Liu J."/>
            <person name="Tang Z."/>
            <person name="Zhuo Y."/>
            <person name="Zhang Y."/>
            <person name="Yu L."/>
            <person name="Huang J."/>
            <person name="Yang P."/>
            <person name="Peng Q."/>
            <person name="Zhang J."/>
            <person name="Jiang W."/>
            <person name="Zhang Z."/>
            <person name="Lin K."/>
            <person name="Ro D.K."/>
            <person name="Chen X."/>
            <person name="Xiong X."/>
            <person name="Shang Y."/>
            <person name="Huang S."/>
            <person name="Zeng J."/>
        </authorList>
    </citation>
    <scope>NUCLEOTIDE SEQUENCE [LARGE SCALE GENOMIC DNA]</scope>
    <source>
        <strain evidence="4">cv. BLH2017</strain>
        <tissue evidence="3">Root</tissue>
    </source>
</reference>
<evidence type="ECO:0000256" key="2">
    <source>
        <dbReference type="SAM" id="MobiDB-lite"/>
    </source>
</evidence>
<dbReference type="InterPro" id="IPR039204">
    <property type="entry name" value="MRS2-like"/>
</dbReference>
<evidence type="ECO:0000313" key="3">
    <source>
        <dbReference type="EMBL" id="OVA04456.1"/>
    </source>
</evidence>
<dbReference type="Gene3D" id="1.20.58.340">
    <property type="entry name" value="Magnesium transport protein CorA, transmembrane region"/>
    <property type="match status" value="1"/>
</dbReference>
<dbReference type="STRING" id="56857.A0A200Q1Y0"/>